<evidence type="ECO:0000313" key="1">
    <source>
        <dbReference type="EMBL" id="CAD9022007.1"/>
    </source>
</evidence>
<accession>A0A7S1IT00</accession>
<reference evidence="1" key="1">
    <citation type="submission" date="2021-01" db="EMBL/GenBank/DDBJ databases">
        <authorList>
            <person name="Corre E."/>
            <person name="Pelletier E."/>
            <person name="Niang G."/>
            <person name="Scheremetjew M."/>
            <person name="Finn R."/>
            <person name="Kale V."/>
            <person name="Holt S."/>
            <person name="Cochrane G."/>
            <person name="Meng A."/>
            <person name="Brown T."/>
            <person name="Cohen L."/>
        </authorList>
    </citation>
    <scope>NUCLEOTIDE SEQUENCE</scope>
    <source>
        <strain evidence="1">NIES-381</strain>
    </source>
</reference>
<sequence>MPSKEEDTVCFWEGEWLPLRNAITAARLWYNDTLKVGVSSSVDGTVTSIRIMGSQAITQLQEVEQQLLVQRNNFPTAFPIATMATVATASYLTATACRWPRKTTTLLCTTGAAIWLYPQQYAKFAFAPVKTIRGVMENPLEALSEATKK</sequence>
<dbReference type="AlphaFoldDB" id="A0A7S1IT00"/>
<gene>
    <name evidence="1" type="ORF">EGYM00392_LOCUS33128</name>
</gene>
<name>A0A7S1IT00_9EUGL</name>
<protein>
    <recommendedName>
        <fullName evidence="2">MICOS complex subunit</fullName>
    </recommendedName>
</protein>
<organism evidence="1">
    <name type="scientific">Eutreptiella gymnastica</name>
    <dbReference type="NCBI Taxonomy" id="73025"/>
    <lineage>
        <taxon>Eukaryota</taxon>
        <taxon>Discoba</taxon>
        <taxon>Euglenozoa</taxon>
        <taxon>Euglenida</taxon>
        <taxon>Spirocuta</taxon>
        <taxon>Euglenophyceae</taxon>
        <taxon>Eutreptiales</taxon>
        <taxon>Eutreptiaceae</taxon>
        <taxon>Eutreptiella</taxon>
    </lineage>
</organism>
<proteinExistence type="predicted"/>
<dbReference type="EMBL" id="HBGA01088568">
    <property type="protein sequence ID" value="CAD9022007.1"/>
    <property type="molecule type" value="Transcribed_RNA"/>
</dbReference>
<evidence type="ECO:0008006" key="2">
    <source>
        <dbReference type="Google" id="ProtNLM"/>
    </source>
</evidence>